<feature type="compositionally biased region" description="Basic and acidic residues" evidence="1">
    <location>
        <begin position="68"/>
        <end position="83"/>
    </location>
</feature>
<dbReference type="EMBL" id="HBII01020667">
    <property type="protein sequence ID" value="CAE0349662.1"/>
    <property type="molecule type" value="Transcribed_RNA"/>
</dbReference>
<evidence type="ECO:0000313" key="2">
    <source>
        <dbReference type="EMBL" id="CAE0349661.1"/>
    </source>
</evidence>
<dbReference type="AlphaFoldDB" id="A0A7S3J9Z9"/>
<dbReference type="EMBL" id="HBII01020666">
    <property type="protein sequence ID" value="CAE0349661.1"/>
    <property type="molecule type" value="Transcribed_RNA"/>
</dbReference>
<protein>
    <submittedName>
        <fullName evidence="3">Uncharacterized protein</fullName>
    </submittedName>
</protein>
<evidence type="ECO:0000313" key="3">
    <source>
        <dbReference type="EMBL" id="CAE0349662.1"/>
    </source>
</evidence>
<feature type="compositionally biased region" description="Polar residues" evidence="1">
    <location>
        <begin position="84"/>
        <end position="101"/>
    </location>
</feature>
<name>A0A7S3J9Z9_9SPIT</name>
<organism evidence="3">
    <name type="scientific">Euplotes harpa</name>
    <dbReference type="NCBI Taxonomy" id="151035"/>
    <lineage>
        <taxon>Eukaryota</taxon>
        <taxon>Sar</taxon>
        <taxon>Alveolata</taxon>
        <taxon>Ciliophora</taxon>
        <taxon>Intramacronucleata</taxon>
        <taxon>Spirotrichea</taxon>
        <taxon>Hypotrichia</taxon>
        <taxon>Euplotida</taxon>
        <taxon>Euplotidae</taxon>
        <taxon>Euplotes</taxon>
    </lineage>
</organism>
<proteinExistence type="predicted"/>
<feature type="region of interest" description="Disordered" evidence="1">
    <location>
        <begin position="67"/>
        <end position="101"/>
    </location>
</feature>
<accession>A0A7S3J9Z9</accession>
<gene>
    <name evidence="2" type="ORF">EHAR0213_LOCUS8573</name>
    <name evidence="3" type="ORF">EHAR0213_LOCUS8574</name>
</gene>
<evidence type="ECO:0000256" key="1">
    <source>
        <dbReference type="SAM" id="MobiDB-lite"/>
    </source>
</evidence>
<sequence length="101" mass="12170">MRNKNSYYEEEKSPKTLRGNKKQRKRGSLKTRENTERRGVHKFKQRQPKQSITDKNAMSIMEFNQSQLHHENEYNYEIPDSKDTSQMNPDQFNQSSQFPFL</sequence>
<feature type="region of interest" description="Disordered" evidence="1">
    <location>
        <begin position="1"/>
        <end position="54"/>
    </location>
</feature>
<feature type="compositionally biased region" description="Basic residues" evidence="1">
    <location>
        <begin position="18"/>
        <end position="29"/>
    </location>
</feature>
<reference evidence="3" key="1">
    <citation type="submission" date="2021-01" db="EMBL/GenBank/DDBJ databases">
        <authorList>
            <person name="Corre E."/>
            <person name="Pelletier E."/>
            <person name="Niang G."/>
            <person name="Scheremetjew M."/>
            <person name="Finn R."/>
            <person name="Kale V."/>
            <person name="Holt S."/>
            <person name="Cochrane G."/>
            <person name="Meng A."/>
            <person name="Brown T."/>
            <person name="Cohen L."/>
        </authorList>
    </citation>
    <scope>NUCLEOTIDE SEQUENCE</scope>
    <source>
        <strain evidence="3">FSP1.4</strain>
    </source>
</reference>